<keyword evidence="1" id="KW-0812">Transmembrane</keyword>
<dbReference type="SUPFAM" id="SSF53448">
    <property type="entry name" value="Nucleotide-diphospho-sugar transferases"/>
    <property type="match status" value="1"/>
</dbReference>
<dbReference type="Gene3D" id="3.90.550.10">
    <property type="entry name" value="Spore Coat Polysaccharide Biosynthesis Protein SpsA, Chain A"/>
    <property type="match status" value="1"/>
</dbReference>
<protein>
    <recommendedName>
        <fullName evidence="2">Glycosyltransferase 2-like domain-containing protein</fullName>
    </recommendedName>
</protein>
<keyword evidence="1" id="KW-1133">Transmembrane helix</keyword>
<feature type="transmembrane region" description="Helical" evidence="1">
    <location>
        <begin position="388"/>
        <end position="406"/>
    </location>
</feature>
<dbReference type="AlphaFoldDB" id="A0A1F5MJD1"/>
<evidence type="ECO:0000256" key="1">
    <source>
        <dbReference type="SAM" id="Phobius"/>
    </source>
</evidence>
<feature type="transmembrane region" description="Helical" evidence="1">
    <location>
        <begin position="261"/>
        <end position="280"/>
    </location>
</feature>
<reference evidence="3 4" key="1">
    <citation type="journal article" date="2016" name="Nat. Commun.">
        <title>Thousands of microbial genomes shed light on interconnected biogeochemical processes in an aquifer system.</title>
        <authorList>
            <person name="Anantharaman K."/>
            <person name="Brown C.T."/>
            <person name="Hug L.A."/>
            <person name="Sharon I."/>
            <person name="Castelle C.J."/>
            <person name="Probst A.J."/>
            <person name="Thomas B.C."/>
            <person name="Singh A."/>
            <person name="Wilkins M.J."/>
            <person name="Karaoz U."/>
            <person name="Brodie E.L."/>
            <person name="Williams K.H."/>
            <person name="Hubbard S.S."/>
            <person name="Banfield J.F."/>
        </authorList>
    </citation>
    <scope>NUCLEOTIDE SEQUENCE [LARGE SCALE GENOMIC DNA]</scope>
</reference>
<evidence type="ECO:0000313" key="3">
    <source>
        <dbReference type="EMBL" id="OGE65487.1"/>
    </source>
</evidence>
<dbReference type="InterPro" id="IPR001173">
    <property type="entry name" value="Glyco_trans_2-like"/>
</dbReference>
<gene>
    <name evidence="3" type="ORF">A3B49_01195</name>
</gene>
<feature type="transmembrane region" description="Helical" evidence="1">
    <location>
        <begin position="336"/>
        <end position="354"/>
    </location>
</feature>
<evidence type="ECO:0000313" key="4">
    <source>
        <dbReference type="Proteomes" id="UP000178017"/>
    </source>
</evidence>
<dbReference type="PANTHER" id="PTHR43179:SF7">
    <property type="entry name" value="RHAMNOSYLTRANSFERASE WBBL"/>
    <property type="match status" value="1"/>
</dbReference>
<dbReference type="Pfam" id="PF00535">
    <property type="entry name" value="Glycos_transf_2"/>
    <property type="match status" value="1"/>
</dbReference>
<dbReference type="Proteomes" id="UP000178017">
    <property type="component" value="Unassembled WGS sequence"/>
</dbReference>
<accession>A0A1F5MJD1</accession>
<dbReference type="EMBL" id="MFDO01000018">
    <property type="protein sequence ID" value="OGE65487.1"/>
    <property type="molecule type" value="Genomic_DNA"/>
</dbReference>
<evidence type="ECO:0000259" key="2">
    <source>
        <dbReference type="Pfam" id="PF00535"/>
    </source>
</evidence>
<proteinExistence type="predicted"/>
<dbReference type="CDD" id="cd04186">
    <property type="entry name" value="GT_2_like_c"/>
    <property type="match status" value="1"/>
</dbReference>
<sequence length="411" mass="46559">MALISVIIVTYNNAGTIKKCVDSITDKNPGCQIVVVDNNSTDLTCRVVESLKSVNLITSNQNLGFSKGVNLGVKHASGDYLVILNPDTILRAKNGFNILVDDLINHKKFGLVGPKFINNNGSIQPSVRNYPTMINAIKEYIFHVKAGYDFYTPYCNELCKVETIYGACLVMSRNVYLKIGGLDERFFMYYEEFDLCRRLERVGLQVGFEPRVELVHEVGYSGKGQTTPTFLVESAKKYHGRAEFHLIQLTLRLGKIFENKLILPVILGIFSYWFLTLKLFSPTIFTSLTVINGINTIRGYGEAAGMPYLLNWLLTNKIQIVVVGTIQWLSYFQPSLYFNGWTVLLILPAIYGFFRIVTNKDRRLQRVLVLLLLLALPGSLYYPDRVWTVSLVGWLFMGILTCYGIAKFTKR</sequence>
<organism evidence="3 4">
    <name type="scientific">Candidatus Daviesbacteria bacterium RIFCSPLOWO2_01_FULL_40_24</name>
    <dbReference type="NCBI Taxonomy" id="1797787"/>
    <lineage>
        <taxon>Bacteria</taxon>
        <taxon>Candidatus Daviesiibacteriota</taxon>
    </lineage>
</organism>
<dbReference type="PANTHER" id="PTHR43179">
    <property type="entry name" value="RHAMNOSYLTRANSFERASE WBBL"/>
    <property type="match status" value="1"/>
</dbReference>
<dbReference type="InterPro" id="IPR029044">
    <property type="entry name" value="Nucleotide-diphossugar_trans"/>
</dbReference>
<keyword evidence="1" id="KW-0472">Membrane</keyword>
<feature type="transmembrane region" description="Helical" evidence="1">
    <location>
        <begin position="366"/>
        <end position="382"/>
    </location>
</feature>
<feature type="domain" description="Glycosyltransferase 2-like" evidence="2">
    <location>
        <begin position="5"/>
        <end position="113"/>
    </location>
</feature>
<comment type="caution">
    <text evidence="3">The sequence shown here is derived from an EMBL/GenBank/DDBJ whole genome shotgun (WGS) entry which is preliminary data.</text>
</comment>
<name>A0A1F5MJD1_9BACT</name>